<dbReference type="PANTHER" id="PTHR42996:SF1">
    <property type="entry name" value="PHOSPHATE-BINDING PROTEIN PSTS"/>
    <property type="match status" value="1"/>
</dbReference>
<dbReference type="InterPro" id="IPR050962">
    <property type="entry name" value="Phosphate-bind_PstS"/>
</dbReference>
<dbReference type="SUPFAM" id="SSF53850">
    <property type="entry name" value="Periplasmic binding protein-like II"/>
    <property type="match status" value="1"/>
</dbReference>
<name>A0A9W6V9C7_9PSEU</name>
<dbReference type="AlphaFoldDB" id="A0A9W6V9C7"/>
<evidence type="ECO:0000256" key="2">
    <source>
        <dbReference type="SAM" id="SignalP"/>
    </source>
</evidence>
<gene>
    <name evidence="4" type="ORF">Aglo03_39980</name>
</gene>
<sequence>MAVRKPFYAVLCAVLVGAVVVTGAAPVTAQDERLSGAGTTTAFNLVEQWRRGYGSPLAFAGIGTAAGLAEFAAGHVDFALSESTFAQAGIPSGRPSTYVPIAAQSISVVYNVRLNGVPVQGLRLSNATTAKIFTGVVTRWDDPAIVADNRDIALPSLPIRPVVRAESTATTRRFTDWLNTVEPELWQAFCPGCGATNTYPSPPGMFAIAGAAGVAAYLRQMSTNGAIAYLERSYDYPAFDLHQASLQSGAGNFVAPTTDAIQTGLGLATSAADGSVDYRSILTSQNQGAYPLAQYVYLVAPTTVDTTRGALLGRFAAYALCEGQASALHVGLIPIPPARIKSSGAAVAAIPGATAVNCGPSHATQSLRTEVVAGELLMSVEPGGVALPSPVMAADGSFLTTSGRLRTITVTDTRAGDPGWSLSGQLTDFTSDAGSIARGNAAWTPILLEQAPGQVITVGPVTDLATTRVLAVATRGAGTARLTARLDLWVPTATTAGDYRALLTLTAI</sequence>
<keyword evidence="2" id="KW-0732">Signal</keyword>
<dbReference type="Proteomes" id="UP001165042">
    <property type="component" value="Unassembled WGS sequence"/>
</dbReference>
<dbReference type="EMBL" id="BSSD01000006">
    <property type="protein sequence ID" value="GLW93182.1"/>
    <property type="molecule type" value="Genomic_DNA"/>
</dbReference>
<accession>A0A9W6V9C7</accession>
<protein>
    <recommendedName>
        <fullName evidence="3">PBP domain-containing protein</fullName>
    </recommendedName>
</protein>
<proteinExistence type="inferred from homology"/>
<feature type="domain" description="PBP" evidence="3">
    <location>
        <begin position="26"/>
        <end position="321"/>
    </location>
</feature>
<dbReference type="Gene3D" id="3.40.190.10">
    <property type="entry name" value="Periplasmic binding protein-like II"/>
    <property type="match status" value="2"/>
</dbReference>
<reference evidence="4" key="1">
    <citation type="submission" date="2023-02" db="EMBL/GenBank/DDBJ databases">
        <title>Actinokineospora globicatena NBRC 15670.</title>
        <authorList>
            <person name="Ichikawa N."/>
            <person name="Sato H."/>
            <person name="Tonouchi N."/>
        </authorList>
    </citation>
    <scope>NUCLEOTIDE SEQUENCE</scope>
    <source>
        <strain evidence="4">NBRC 15670</strain>
    </source>
</reference>
<organism evidence="4 5">
    <name type="scientific">Actinokineospora globicatena</name>
    <dbReference type="NCBI Taxonomy" id="103729"/>
    <lineage>
        <taxon>Bacteria</taxon>
        <taxon>Bacillati</taxon>
        <taxon>Actinomycetota</taxon>
        <taxon>Actinomycetes</taxon>
        <taxon>Pseudonocardiales</taxon>
        <taxon>Pseudonocardiaceae</taxon>
        <taxon>Actinokineospora</taxon>
    </lineage>
</organism>
<comment type="caution">
    <text evidence="4">The sequence shown here is derived from an EMBL/GenBank/DDBJ whole genome shotgun (WGS) entry which is preliminary data.</text>
</comment>
<dbReference type="InterPro" id="IPR024370">
    <property type="entry name" value="PBP_domain"/>
</dbReference>
<dbReference type="Pfam" id="PF12849">
    <property type="entry name" value="PBP_like_2"/>
    <property type="match status" value="1"/>
</dbReference>
<feature type="chain" id="PRO_5040717596" description="PBP domain-containing protein" evidence="2">
    <location>
        <begin position="30"/>
        <end position="508"/>
    </location>
</feature>
<evidence type="ECO:0000256" key="1">
    <source>
        <dbReference type="ARBA" id="ARBA00008725"/>
    </source>
</evidence>
<comment type="similarity">
    <text evidence="1">Belongs to the PstS family.</text>
</comment>
<evidence type="ECO:0000313" key="5">
    <source>
        <dbReference type="Proteomes" id="UP001165042"/>
    </source>
</evidence>
<keyword evidence="5" id="KW-1185">Reference proteome</keyword>
<evidence type="ECO:0000259" key="3">
    <source>
        <dbReference type="Pfam" id="PF12849"/>
    </source>
</evidence>
<evidence type="ECO:0000313" key="4">
    <source>
        <dbReference type="EMBL" id="GLW93182.1"/>
    </source>
</evidence>
<feature type="signal peptide" evidence="2">
    <location>
        <begin position="1"/>
        <end position="29"/>
    </location>
</feature>
<dbReference type="PANTHER" id="PTHR42996">
    <property type="entry name" value="PHOSPHATE-BINDING PROTEIN PSTS"/>
    <property type="match status" value="1"/>
</dbReference>